<dbReference type="PANTHER" id="PTHR45856">
    <property type="entry name" value="ALPHA/BETA-HYDROLASES SUPERFAMILY PROTEIN"/>
    <property type="match status" value="1"/>
</dbReference>
<proteinExistence type="evidence at transcript level"/>
<evidence type="ECO:0000256" key="2">
    <source>
        <dbReference type="SAM" id="SignalP"/>
    </source>
</evidence>
<organism evidence="4">
    <name type="scientific">Mucor endophyticus</name>
    <dbReference type="NCBI Taxonomy" id="444774"/>
    <lineage>
        <taxon>Eukaryota</taxon>
        <taxon>Fungi</taxon>
        <taxon>Fungi incertae sedis</taxon>
        <taxon>Mucoromycota</taxon>
        <taxon>Mucoromycotina</taxon>
        <taxon>Mucoromycetes</taxon>
        <taxon>Mucorales</taxon>
        <taxon>Mucorineae</taxon>
        <taxon>Mucoraceae</taxon>
        <taxon>Mucor</taxon>
    </lineage>
</organism>
<evidence type="ECO:0000256" key="1">
    <source>
        <dbReference type="SAM" id="MobiDB-lite"/>
    </source>
</evidence>
<dbReference type="InterPro" id="IPR002921">
    <property type="entry name" value="Fungal_lipase-type"/>
</dbReference>
<dbReference type="EC" id="3.1.1.3" evidence="4"/>
<evidence type="ECO:0000313" key="4">
    <source>
        <dbReference type="EMBL" id="AOA52203.1"/>
    </source>
</evidence>
<dbReference type="SUPFAM" id="SSF53474">
    <property type="entry name" value="alpha/beta-Hydrolases"/>
    <property type="match status" value="1"/>
</dbReference>
<keyword evidence="4" id="KW-0378">Hydrolase</keyword>
<dbReference type="AlphaFoldDB" id="A0A1B2LUC2"/>
<feature type="domain" description="Fungal lipase-type" evidence="3">
    <location>
        <begin position="208"/>
        <end position="343"/>
    </location>
</feature>
<dbReference type="CDD" id="cd00519">
    <property type="entry name" value="Lipase_3"/>
    <property type="match status" value="1"/>
</dbReference>
<dbReference type="PANTHER" id="PTHR45856:SF11">
    <property type="entry name" value="FUNGAL LIPASE-LIKE DOMAIN-CONTAINING PROTEIN"/>
    <property type="match status" value="1"/>
</dbReference>
<sequence>MVSFTSITQGIVLVSIVLLGSSSAAPAPGGKAGSSSTPTNDNVTDVAPHANATNTASFKLPPLISSRTRPASHPEFAGNLQAEAESIERNKQWFIAHGGNFNNITKRDDSNTVGGMTLDLPENAPPIFSTEKKGSVINASSAQIKDFKFHAALSASGYCRGVVPLGSWSCEQCLKYIPDGKLIVTFTTLLSDSNGYVLRSDAQKTIHLVFRGTNSIRNAVTDLTFGLTNYPPVKGAKVHTGFLASYNEVVGKFFPSIQAQLTAYPNYKVVVSGHSFGGAQALLAGMDLYQREKRLSSKNLSIYTVGCPRVGNPAFAYYVDSTGIPFSRSVNKRDVVPHLPPQSFGFLHPGVEAWTKSSNDVQICNSNLETNDCSNTIVPFTSIIDHLTYYDINQGLCL</sequence>
<dbReference type="EMBL" id="KT381714">
    <property type="protein sequence ID" value="AOA52203.1"/>
    <property type="molecule type" value="mRNA"/>
</dbReference>
<feature type="region of interest" description="Disordered" evidence="1">
    <location>
        <begin position="25"/>
        <end position="52"/>
    </location>
</feature>
<feature type="signal peptide" evidence="2">
    <location>
        <begin position="1"/>
        <end position="24"/>
    </location>
</feature>
<feature type="compositionally biased region" description="Low complexity" evidence="1">
    <location>
        <begin position="25"/>
        <end position="36"/>
    </location>
</feature>
<protein>
    <submittedName>
        <fullName evidence="4">Lipase</fullName>
        <ecNumber evidence="4">3.1.1.3</ecNumber>
    </submittedName>
</protein>
<feature type="chain" id="PRO_5008539804" evidence="2">
    <location>
        <begin position="25"/>
        <end position="398"/>
    </location>
</feature>
<name>A0A1B2LUC2_9FUNG</name>
<dbReference type="Pfam" id="PF01764">
    <property type="entry name" value="Lipase_3"/>
    <property type="match status" value="1"/>
</dbReference>
<dbReference type="GO" id="GO:0004806">
    <property type="term" value="F:triacylglycerol lipase activity"/>
    <property type="evidence" value="ECO:0007669"/>
    <property type="project" value="UniProtKB-EC"/>
</dbReference>
<dbReference type="InterPro" id="IPR051218">
    <property type="entry name" value="Sec_MonoDiacylglyc_Lipase"/>
</dbReference>
<dbReference type="GO" id="GO:0006629">
    <property type="term" value="P:lipid metabolic process"/>
    <property type="evidence" value="ECO:0007669"/>
    <property type="project" value="InterPro"/>
</dbReference>
<evidence type="ECO:0000259" key="3">
    <source>
        <dbReference type="Pfam" id="PF01764"/>
    </source>
</evidence>
<keyword evidence="2" id="KW-0732">Signal</keyword>
<dbReference type="Gene3D" id="3.40.50.1820">
    <property type="entry name" value="alpha/beta hydrolase"/>
    <property type="match status" value="1"/>
</dbReference>
<reference evidence="4" key="1">
    <citation type="submission" date="2015-08" db="EMBL/GenBank/DDBJ databases">
        <title>High-level expression and biochemical characterization of a novel cold-active and organic solvent-tolerant lipase from Rhizomucor endophyticus.</title>
        <authorList>
            <person name="Zhengqiang J."/>
            <person name="Xiaojie D."/>
            <person name="Shaoqing Y."/>
            <person name="Qiaojuan Y."/>
            <person name="Yu L."/>
        </authorList>
    </citation>
    <scope>NUCLEOTIDE SEQUENCE</scope>
    <source>
        <strain evidence="4">CGMCC3.4684</strain>
    </source>
</reference>
<dbReference type="InterPro" id="IPR029058">
    <property type="entry name" value="AB_hydrolase_fold"/>
</dbReference>
<accession>A0A1B2LUC2</accession>